<comment type="caution">
    <text evidence="1">The sequence shown here is derived from an EMBL/GenBank/DDBJ whole genome shotgun (WGS) entry which is preliminary data.</text>
</comment>
<dbReference type="EMBL" id="JAPWTJ010000861">
    <property type="protein sequence ID" value="KAJ8975191.1"/>
    <property type="molecule type" value="Genomic_DNA"/>
</dbReference>
<reference evidence="1" key="1">
    <citation type="journal article" date="2023" name="Insect Mol. Biol.">
        <title>Genome sequencing provides insights into the evolution of gene families encoding plant cell wall-degrading enzymes in longhorned beetles.</title>
        <authorList>
            <person name="Shin N.R."/>
            <person name="Okamura Y."/>
            <person name="Kirsch R."/>
            <person name="Pauchet Y."/>
        </authorList>
    </citation>
    <scope>NUCLEOTIDE SEQUENCE</scope>
    <source>
        <strain evidence="1">MMC_N1</strain>
    </source>
</reference>
<keyword evidence="2" id="KW-1185">Reference proteome</keyword>
<sequence>MFGCTYHKDHKRDVLKHFVNAYHGRKGSCGTENRPNFANDRLQCFWADGLSILLEIIDDVFKICNSLCDDREI</sequence>
<evidence type="ECO:0000313" key="2">
    <source>
        <dbReference type="Proteomes" id="UP001162164"/>
    </source>
</evidence>
<proteinExistence type="predicted"/>
<gene>
    <name evidence="1" type="ORF">NQ317_001841</name>
</gene>
<accession>A0ABQ9JB14</accession>
<name>A0ABQ9JB14_9CUCU</name>
<evidence type="ECO:0000313" key="1">
    <source>
        <dbReference type="EMBL" id="KAJ8975191.1"/>
    </source>
</evidence>
<organism evidence="1 2">
    <name type="scientific">Molorchus minor</name>
    <dbReference type="NCBI Taxonomy" id="1323400"/>
    <lineage>
        <taxon>Eukaryota</taxon>
        <taxon>Metazoa</taxon>
        <taxon>Ecdysozoa</taxon>
        <taxon>Arthropoda</taxon>
        <taxon>Hexapoda</taxon>
        <taxon>Insecta</taxon>
        <taxon>Pterygota</taxon>
        <taxon>Neoptera</taxon>
        <taxon>Endopterygota</taxon>
        <taxon>Coleoptera</taxon>
        <taxon>Polyphaga</taxon>
        <taxon>Cucujiformia</taxon>
        <taxon>Chrysomeloidea</taxon>
        <taxon>Cerambycidae</taxon>
        <taxon>Lamiinae</taxon>
        <taxon>Monochamini</taxon>
        <taxon>Molorchus</taxon>
    </lineage>
</organism>
<protein>
    <submittedName>
        <fullName evidence="1">Uncharacterized protein</fullName>
    </submittedName>
</protein>
<dbReference type="Proteomes" id="UP001162164">
    <property type="component" value="Unassembled WGS sequence"/>
</dbReference>